<evidence type="ECO:0000313" key="1">
    <source>
        <dbReference type="EMBL" id="BAM35623.1"/>
    </source>
</evidence>
<organism evidence="1">
    <name type="scientific">Echovirus E14</name>
    <dbReference type="NCBI Taxonomy" id="47502"/>
    <lineage>
        <taxon>Viruses</taxon>
        <taxon>Riboviria</taxon>
        <taxon>Orthornavirae</taxon>
        <taxon>Pisuviricota</taxon>
        <taxon>Pisoniviricetes</taxon>
        <taxon>Picornavirales</taxon>
        <taxon>Picornaviridae</taxon>
        <taxon>Ensavirinae</taxon>
        <taxon>Enterovirus</taxon>
        <taxon>Enterovirus betacoxsackie</taxon>
        <taxon>Enterovirus B</taxon>
    </lineage>
</organism>
<feature type="non-terminal residue" evidence="1">
    <location>
        <position position="129"/>
    </location>
</feature>
<proteinExistence type="predicted"/>
<sequence>SHVNAGAVVGCWDIIQAGSGCGHTRDFKIYVSLVFVGAQSRWSWNPRSHVFGLKVDSYRACHVSGRLLVDVSDIDLPHFVECVVTITPVLREVRPPIIKITVSISNANKGDGHACWGIALCPEDTRIGR</sequence>
<accession>I7GVA2</accession>
<reference evidence="1" key="1">
    <citation type="submission" date="2012-07" db="EMBL/GenBank/DDBJ databases">
        <title>Molecular typing of human enteroviruses from healthy children in Yunnan province, 2011.</title>
        <authorList>
            <person name="Tian B."/>
            <person name="Tang J."/>
            <person name="Zhang J."/>
        </authorList>
    </citation>
    <scope>NUCLEOTIDE SEQUENCE</scope>
    <source>
        <strain evidence="1">466-YN2011-JK</strain>
    </source>
</reference>
<gene>
    <name evidence="1" type="primary">VP1</name>
</gene>
<dbReference type="EMBL" id="AB739051">
    <property type="protein sequence ID" value="BAM35623.1"/>
    <property type="molecule type" value="Genomic_RNA"/>
</dbReference>
<protein>
    <submittedName>
        <fullName evidence="1">Capsid protein</fullName>
    </submittedName>
</protein>
<feature type="non-terminal residue" evidence="1">
    <location>
        <position position="1"/>
    </location>
</feature>
<name>I7GVA2_9ENTO</name>